<gene>
    <name evidence="1" type="ORF">OPV22_016842</name>
</gene>
<comment type="caution">
    <text evidence="1">The sequence shown here is derived from an EMBL/GenBank/DDBJ whole genome shotgun (WGS) entry which is preliminary data.</text>
</comment>
<dbReference type="Proteomes" id="UP001222027">
    <property type="component" value="Unassembled WGS sequence"/>
</dbReference>
<name>A0AAV8QWN8_ENSVE</name>
<dbReference type="EMBL" id="JAQQAF010000005">
    <property type="protein sequence ID" value="KAJ8484357.1"/>
    <property type="molecule type" value="Genomic_DNA"/>
</dbReference>
<proteinExistence type="predicted"/>
<evidence type="ECO:0000313" key="2">
    <source>
        <dbReference type="Proteomes" id="UP001222027"/>
    </source>
</evidence>
<reference evidence="1 2" key="1">
    <citation type="submission" date="2022-12" db="EMBL/GenBank/DDBJ databases">
        <title>Chromosome-scale assembly of the Ensete ventricosum genome.</title>
        <authorList>
            <person name="Dussert Y."/>
            <person name="Stocks J."/>
            <person name="Wendawek A."/>
            <person name="Woldeyes F."/>
            <person name="Nichols R.A."/>
            <person name="Borrell J.S."/>
        </authorList>
    </citation>
    <scope>NUCLEOTIDE SEQUENCE [LARGE SCALE GENOMIC DNA]</scope>
    <source>
        <strain evidence="2">cv. Maze</strain>
        <tissue evidence="1">Seeds</tissue>
    </source>
</reference>
<protein>
    <submittedName>
        <fullName evidence="1">Uncharacterized protein</fullName>
    </submittedName>
</protein>
<organism evidence="1 2">
    <name type="scientific">Ensete ventricosum</name>
    <name type="common">Abyssinian banana</name>
    <name type="synonym">Musa ensete</name>
    <dbReference type="NCBI Taxonomy" id="4639"/>
    <lineage>
        <taxon>Eukaryota</taxon>
        <taxon>Viridiplantae</taxon>
        <taxon>Streptophyta</taxon>
        <taxon>Embryophyta</taxon>
        <taxon>Tracheophyta</taxon>
        <taxon>Spermatophyta</taxon>
        <taxon>Magnoliopsida</taxon>
        <taxon>Liliopsida</taxon>
        <taxon>Zingiberales</taxon>
        <taxon>Musaceae</taxon>
        <taxon>Ensete</taxon>
    </lineage>
</organism>
<keyword evidence="2" id="KW-1185">Reference proteome</keyword>
<accession>A0AAV8QWN8</accession>
<dbReference type="AlphaFoldDB" id="A0AAV8QWN8"/>
<evidence type="ECO:0000313" key="1">
    <source>
        <dbReference type="EMBL" id="KAJ8484357.1"/>
    </source>
</evidence>
<sequence>MATKEKELEDRLLEVGSRLAYPPSAVDELLLPLLDVSSCRLCCFCFLSIGQRLKERNRVLVLSQRKQIQIHLQKVAQHPAVIVKVDRPRKAPDLLVNQTRRRTSLVPQLEVRRRIIPSSQVETPWLALLHLLSAKIMVLLAVR</sequence>